<name>A0A2D3WHZ9_9BACT</name>
<dbReference type="GO" id="GO:0009399">
    <property type="term" value="P:nitrogen fixation"/>
    <property type="evidence" value="ECO:0007669"/>
    <property type="project" value="InterPro"/>
</dbReference>
<accession>A0A2D3WHZ9</accession>
<organism evidence="1 2">
    <name type="scientific">Sulfuricurvum kujiense</name>
    <dbReference type="NCBI Taxonomy" id="148813"/>
    <lineage>
        <taxon>Bacteria</taxon>
        <taxon>Pseudomonadati</taxon>
        <taxon>Campylobacterota</taxon>
        <taxon>Epsilonproteobacteria</taxon>
        <taxon>Campylobacterales</taxon>
        <taxon>Sulfurimonadaceae</taxon>
        <taxon>Sulfuricurvum</taxon>
    </lineage>
</organism>
<proteinExistence type="predicted"/>
<dbReference type="Pfam" id="PF04891">
    <property type="entry name" value="NifQ"/>
    <property type="match status" value="1"/>
</dbReference>
<dbReference type="Proteomes" id="UP000228859">
    <property type="component" value="Unassembled WGS sequence"/>
</dbReference>
<comment type="caution">
    <text evidence="1">The sequence shown here is derived from an EMBL/GenBank/DDBJ whole genome shotgun (WGS) entry which is preliminary data.</text>
</comment>
<reference evidence="1 2" key="1">
    <citation type="journal article" date="2017" name="Front. Microbiol.">
        <title>Comparative Genomic Analysis of the Class Epsilonproteobacteria and Proposed Reclassification to Epsilonbacteraeota (phyl. nov.).</title>
        <authorList>
            <person name="Waite D.W."/>
            <person name="Vanwonterghem I."/>
            <person name="Rinke C."/>
            <person name="Parks D.H."/>
            <person name="Zhang Y."/>
            <person name="Takai K."/>
            <person name="Sievert S.M."/>
            <person name="Simon J."/>
            <person name="Campbell B.J."/>
            <person name="Hanson T.E."/>
            <person name="Woyke T."/>
            <person name="Klotz M.G."/>
            <person name="Hugenholtz P."/>
        </authorList>
    </citation>
    <scope>NUCLEOTIDE SEQUENCE [LARGE SCALE GENOMIC DNA]</scope>
    <source>
        <strain evidence="1">UBA12443</strain>
    </source>
</reference>
<sequence>MSDLDTLCREIEDYLKKYAIDDEARYVIAPHIAKKSLEMNHLYQDLGFKSRVQMGAYMAKHFPRLAQLKPKDKLWKKFLYDAIGKVAPACATCNDQEHCFTCLIAEASA</sequence>
<evidence type="ECO:0000313" key="1">
    <source>
        <dbReference type="EMBL" id="DAB39525.1"/>
    </source>
</evidence>
<dbReference type="AlphaFoldDB" id="A0A2D3WHZ9"/>
<dbReference type="InterPro" id="IPR006975">
    <property type="entry name" value="NifQ"/>
</dbReference>
<dbReference type="EMBL" id="DLUI01000004">
    <property type="protein sequence ID" value="DAB39525.1"/>
    <property type="molecule type" value="Genomic_DNA"/>
</dbReference>
<protein>
    <submittedName>
        <fullName evidence="1">Hydrogenase</fullName>
    </submittedName>
</protein>
<evidence type="ECO:0000313" key="2">
    <source>
        <dbReference type="Proteomes" id="UP000228859"/>
    </source>
</evidence>
<dbReference type="GO" id="GO:0030151">
    <property type="term" value="F:molybdenum ion binding"/>
    <property type="evidence" value="ECO:0007669"/>
    <property type="project" value="InterPro"/>
</dbReference>
<gene>
    <name evidence="1" type="ORF">CFH83_00285</name>
</gene>